<dbReference type="Proteomes" id="UP000783686">
    <property type="component" value="Unassembled WGS sequence"/>
</dbReference>
<dbReference type="Proteomes" id="UP000614601">
    <property type="component" value="Unassembled WGS sequence"/>
</dbReference>
<organism evidence="3 4">
    <name type="scientific">Bursaphelenchus okinawaensis</name>
    <dbReference type="NCBI Taxonomy" id="465554"/>
    <lineage>
        <taxon>Eukaryota</taxon>
        <taxon>Metazoa</taxon>
        <taxon>Ecdysozoa</taxon>
        <taxon>Nematoda</taxon>
        <taxon>Chromadorea</taxon>
        <taxon>Rhabditida</taxon>
        <taxon>Tylenchina</taxon>
        <taxon>Tylenchomorpha</taxon>
        <taxon>Aphelenchoidea</taxon>
        <taxon>Aphelenchoididae</taxon>
        <taxon>Bursaphelenchus</taxon>
    </lineage>
</organism>
<dbReference type="EMBL" id="CAJFCW020000005">
    <property type="protein sequence ID" value="CAG9119867.1"/>
    <property type="molecule type" value="Genomic_DNA"/>
</dbReference>
<reference evidence="3" key="1">
    <citation type="submission" date="2020-09" db="EMBL/GenBank/DDBJ databases">
        <authorList>
            <person name="Kikuchi T."/>
        </authorList>
    </citation>
    <scope>NUCLEOTIDE SEQUENCE</scope>
    <source>
        <strain evidence="3">SH1</strain>
    </source>
</reference>
<accession>A0A811L8I9</accession>
<evidence type="ECO:0000256" key="1">
    <source>
        <dbReference type="SAM" id="MobiDB-lite"/>
    </source>
</evidence>
<keyword evidence="2" id="KW-0732">Signal</keyword>
<feature type="region of interest" description="Disordered" evidence="1">
    <location>
        <begin position="184"/>
        <end position="221"/>
    </location>
</feature>
<gene>
    <name evidence="3" type="ORF">BOKJ2_LOCUS11084</name>
</gene>
<feature type="signal peptide" evidence="2">
    <location>
        <begin position="1"/>
        <end position="18"/>
    </location>
</feature>
<keyword evidence="4" id="KW-1185">Reference proteome</keyword>
<evidence type="ECO:0000313" key="3">
    <source>
        <dbReference type="EMBL" id="CAD5224448.1"/>
    </source>
</evidence>
<evidence type="ECO:0000313" key="4">
    <source>
        <dbReference type="Proteomes" id="UP000614601"/>
    </source>
</evidence>
<protein>
    <submittedName>
        <fullName evidence="3">Uncharacterized protein</fullName>
    </submittedName>
</protein>
<proteinExistence type="predicted"/>
<feature type="chain" id="PRO_5036221313" evidence="2">
    <location>
        <begin position="19"/>
        <end position="221"/>
    </location>
</feature>
<sequence length="221" mass="24151">MKAAVVLTLLFIVESCAPSELTWDGIGNWLRKNPDLEVKIEIVADNVNSEGYPSPLPPRQDSQTVTVSAITIDQNQTNLEAMVSSQPAETNDTQIVSAELPVESPDTNATTASELDEKIENALGLKFSKLEEKIEALLLTSKNETDKGEDNIKVYIESLKTDLTSEFTAKLDKITETIAKIQEALKKPAPPTKLSPPAKPATPPKKQTESLPKKVENSKKQ</sequence>
<feature type="compositionally biased region" description="Pro residues" evidence="1">
    <location>
        <begin position="188"/>
        <end position="203"/>
    </location>
</feature>
<dbReference type="EMBL" id="CAJFDH010000005">
    <property type="protein sequence ID" value="CAD5224448.1"/>
    <property type="molecule type" value="Genomic_DNA"/>
</dbReference>
<comment type="caution">
    <text evidence="3">The sequence shown here is derived from an EMBL/GenBank/DDBJ whole genome shotgun (WGS) entry which is preliminary data.</text>
</comment>
<feature type="compositionally biased region" description="Basic and acidic residues" evidence="1">
    <location>
        <begin position="206"/>
        <end position="221"/>
    </location>
</feature>
<dbReference type="AlphaFoldDB" id="A0A811L8I9"/>
<name>A0A811L8I9_9BILA</name>
<evidence type="ECO:0000256" key="2">
    <source>
        <dbReference type="SAM" id="SignalP"/>
    </source>
</evidence>